<name>A0ABP7PBK0_9SPHI</name>
<feature type="domain" description="RNA polymerase sigma-70 region 2" evidence="5">
    <location>
        <begin position="27"/>
        <end position="92"/>
    </location>
</feature>
<keyword evidence="2" id="KW-0805">Transcription regulation</keyword>
<accession>A0ABP7PBK0</accession>
<dbReference type="EMBL" id="BAAAZC010000007">
    <property type="protein sequence ID" value="GAA3962935.1"/>
    <property type="molecule type" value="Genomic_DNA"/>
</dbReference>
<evidence type="ECO:0000259" key="6">
    <source>
        <dbReference type="Pfam" id="PF08281"/>
    </source>
</evidence>
<evidence type="ECO:0000313" key="7">
    <source>
        <dbReference type="EMBL" id="GAA3962935.1"/>
    </source>
</evidence>
<evidence type="ECO:0000256" key="1">
    <source>
        <dbReference type="ARBA" id="ARBA00010641"/>
    </source>
</evidence>
<evidence type="ECO:0000256" key="4">
    <source>
        <dbReference type="ARBA" id="ARBA00023163"/>
    </source>
</evidence>
<dbReference type="Pfam" id="PF08281">
    <property type="entry name" value="Sigma70_r4_2"/>
    <property type="match status" value="1"/>
</dbReference>
<dbReference type="InterPro" id="IPR014284">
    <property type="entry name" value="RNA_pol_sigma-70_dom"/>
</dbReference>
<dbReference type="PANTHER" id="PTHR43133">
    <property type="entry name" value="RNA POLYMERASE ECF-TYPE SIGMA FACTO"/>
    <property type="match status" value="1"/>
</dbReference>
<gene>
    <name evidence="7" type="ORF">GCM10022210_08710</name>
</gene>
<sequence>MPIRPIYNENELLNKIASGDVRAFTHLFDSYYKHLGQYVYRLTESTEVAEEIVQDVFVKIWSRRQDLVKVESFTNYLFIITRNRTYRFLKEKATAHVKQQEWEKEYREEHYFPGDVSPEEKFCLIIDKLVEKLPPQQRKVYELSRIGHLKHSEIAGMLNISTETVKKHIMLANKFIKNSISEKNDLLFLLFFMVYVHF</sequence>
<dbReference type="SUPFAM" id="SSF88946">
    <property type="entry name" value="Sigma2 domain of RNA polymerase sigma factors"/>
    <property type="match status" value="1"/>
</dbReference>
<dbReference type="Proteomes" id="UP001500742">
    <property type="component" value="Unassembled WGS sequence"/>
</dbReference>
<dbReference type="InterPro" id="IPR014327">
    <property type="entry name" value="RNA_pol_sigma70_bacteroid"/>
</dbReference>
<dbReference type="InterPro" id="IPR013324">
    <property type="entry name" value="RNA_pol_sigma_r3/r4-like"/>
</dbReference>
<dbReference type="NCBIfam" id="TIGR02937">
    <property type="entry name" value="sigma70-ECF"/>
    <property type="match status" value="1"/>
</dbReference>
<dbReference type="Pfam" id="PF04542">
    <property type="entry name" value="Sigma70_r2"/>
    <property type="match status" value="1"/>
</dbReference>
<dbReference type="InterPro" id="IPR013325">
    <property type="entry name" value="RNA_pol_sigma_r2"/>
</dbReference>
<keyword evidence="4" id="KW-0804">Transcription</keyword>
<feature type="domain" description="RNA polymerase sigma factor 70 region 4 type 2" evidence="6">
    <location>
        <begin position="125"/>
        <end position="172"/>
    </location>
</feature>
<evidence type="ECO:0000259" key="5">
    <source>
        <dbReference type="Pfam" id="PF04542"/>
    </source>
</evidence>
<keyword evidence="3" id="KW-0731">Sigma factor</keyword>
<dbReference type="RefSeq" id="WP_259091399.1">
    <property type="nucleotide sequence ID" value="NZ_BAAAZC010000007.1"/>
</dbReference>
<evidence type="ECO:0000256" key="2">
    <source>
        <dbReference type="ARBA" id="ARBA00023015"/>
    </source>
</evidence>
<dbReference type="InterPro" id="IPR039425">
    <property type="entry name" value="RNA_pol_sigma-70-like"/>
</dbReference>
<dbReference type="Gene3D" id="1.10.10.10">
    <property type="entry name" value="Winged helix-like DNA-binding domain superfamily/Winged helix DNA-binding domain"/>
    <property type="match status" value="1"/>
</dbReference>
<proteinExistence type="inferred from homology"/>
<evidence type="ECO:0000313" key="8">
    <source>
        <dbReference type="Proteomes" id="UP001500742"/>
    </source>
</evidence>
<keyword evidence="8" id="KW-1185">Reference proteome</keyword>
<reference evidence="8" key="1">
    <citation type="journal article" date="2019" name="Int. J. Syst. Evol. Microbiol.">
        <title>The Global Catalogue of Microorganisms (GCM) 10K type strain sequencing project: providing services to taxonomists for standard genome sequencing and annotation.</title>
        <authorList>
            <consortium name="The Broad Institute Genomics Platform"/>
            <consortium name="The Broad Institute Genome Sequencing Center for Infectious Disease"/>
            <person name="Wu L."/>
            <person name="Ma J."/>
        </authorList>
    </citation>
    <scope>NUCLEOTIDE SEQUENCE [LARGE SCALE GENOMIC DNA]</scope>
    <source>
        <strain evidence="8">JCM 16601</strain>
    </source>
</reference>
<dbReference type="InterPro" id="IPR007627">
    <property type="entry name" value="RNA_pol_sigma70_r2"/>
</dbReference>
<dbReference type="NCBIfam" id="TIGR02985">
    <property type="entry name" value="Sig70_bacteroi1"/>
    <property type="match status" value="1"/>
</dbReference>
<comment type="caution">
    <text evidence="7">The sequence shown here is derived from an EMBL/GenBank/DDBJ whole genome shotgun (WGS) entry which is preliminary data.</text>
</comment>
<evidence type="ECO:0000256" key="3">
    <source>
        <dbReference type="ARBA" id="ARBA00023082"/>
    </source>
</evidence>
<organism evidence="7 8">
    <name type="scientific">Mucilaginibacter dorajii</name>
    <dbReference type="NCBI Taxonomy" id="692994"/>
    <lineage>
        <taxon>Bacteria</taxon>
        <taxon>Pseudomonadati</taxon>
        <taxon>Bacteroidota</taxon>
        <taxon>Sphingobacteriia</taxon>
        <taxon>Sphingobacteriales</taxon>
        <taxon>Sphingobacteriaceae</taxon>
        <taxon>Mucilaginibacter</taxon>
    </lineage>
</organism>
<dbReference type="InterPro" id="IPR013249">
    <property type="entry name" value="RNA_pol_sigma70_r4_t2"/>
</dbReference>
<dbReference type="Gene3D" id="1.10.1740.10">
    <property type="match status" value="1"/>
</dbReference>
<protein>
    <submittedName>
        <fullName evidence="7">RNA polymerase sigma-70 factor</fullName>
    </submittedName>
</protein>
<dbReference type="SUPFAM" id="SSF88659">
    <property type="entry name" value="Sigma3 and sigma4 domains of RNA polymerase sigma factors"/>
    <property type="match status" value="1"/>
</dbReference>
<dbReference type="InterPro" id="IPR036388">
    <property type="entry name" value="WH-like_DNA-bd_sf"/>
</dbReference>
<dbReference type="PANTHER" id="PTHR43133:SF46">
    <property type="entry name" value="RNA POLYMERASE SIGMA-70 FACTOR ECF SUBFAMILY"/>
    <property type="match status" value="1"/>
</dbReference>
<comment type="similarity">
    <text evidence="1">Belongs to the sigma-70 factor family. ECF subfamily.</text>
</comment>